<keyword evidence="1" id="KW-0732">Signal</keyword>
<dbReference type="KEGG" id="ntn:D5366_03825"/>
<dbReference type="PROSITE" id="PS51257">
    <property type="entry name" value="PROKAR_LIPOPROTEIN"/>
    <property type="match status" value="1"/>
</dbReference>
<keyword evidence="3" id="KW-1185">Reference proteome</keyword>
<evidence type="ECO:0000313" key="2">
    <source>
        <dbReference type="EMBL" id="QDH25828.1"/>
    </source>
</evidence>
<accession>A0A4Y6VA67</accession>
<feature type="signal peptide" evidence="1">
    <location>
        <begin position="1"/>
        <end position="22"/>
    </location>
</feature>
<dbReference type="Pfam" id="PF10696">
    <property type="entry name" value="DUF2501"/>
    <property type="match status" value="1"/>
</dbReference>
<dbReference type="Proteomes" id="UP000317214">
    <property type="component" value="Chromosome"/>
</dbReference>
<dbReference type="AlphaFoldDB" id="A0A4Y6VA67"/>
<protein>
    <submittedName>
        <fullName evidence="2">DUF2501 domain-containing protein</fullName>
    </submittedName>
</protein>
<evidence type="ECO:0000313" key="3">
    <source>
        <dbReference type="Proteomes" id="UP000317214"/>
    </source>
</evidence>
<dbReference type="EMBL" id="CP032485">
    <property type="protein sequence ID" value="QDH25828.1"/>
    <property type="molecule type" value="Genomic_DNA"/>
</dbReference>
<proteinExistence type="predicted"/>
<evidence type="ECO:0000256" key="1">
    <source>
        <dbReference type="SAM" id="SignalP"/>
    </source>
</evidence>
<dbReference type="InterPro" id="IPR019637">
    <property type="entry name" value="DUF2501"/>
</dbReference>
<sequence>MKTFRLPALLSAGALVATMSLAACDGGSAASGQAGGLHNAFSSAGSAAYQSAGNSLTGSLGNLGNGLSLPNLSGSSTSNLTGVLKYCVTNNLASGSASSLLSTATQHAGISNSPSYAAGQQGILQTVTNQSNTQQQFSLSSLSEPMRQKACSLIQNRLQNLL</sequence>
<name>A0A4Y6VA67_9PROT</name>
<reference evidence="2 3" key="1">
    <citation type="submission" date="2018-09" db="EMBL/GenBank/DDBJ databases">
        <title>The complete genome sequence of Neokomagataea tanensis NBRC 106556(T).</title>
        <authorList>
            <person name="Chua K.-O."/>
            <person name="See-Too W.-S."/>
            <person name="Hong K.-W."/>
            <person name="Yin W.-F."/>
            <person name="Chan K.-G."/>
        </authorList>
    </citation>
    <scope>NUCLEOTIDE SEQUENCE [LARGE SCALE GENOMIC DNA]</scope>
    <source>
        <strain evidence="3">AH13 \ NBRC 106556</strain>
    </source>
</reference>
<organism evidence="2 3">
    <name type="scientific">Neokomagataea tanensis</name>
    <dbReference type="NCBI Taxonomy" id="661191"/>
    <lineage>
        <taxon>Bacteria</taxon>
        <taxon>Pseudomonadati</taxon>
        <taxon>Pseudomonadota</taxon>
        <taxon>Alphaproteobacteria</taxon>
        <taxon>Acetobacterales</taxon>
        <taxon>Acetobacteraceae</taxon>
        <taxon>Neokomagataea</taxon>
    </lineage>
</organism>
<feature type="chain" id="PRO_5021327291" evidence="1">
    <location>
        <begin position="23"/>
        <end position="162"/>
    </location>
</feature>
<gene>
    <name evidence="2" type="ORF">D5366_03825</name>
</gene>